<feature type="non-terminal residue" evidence="1">
    <location>
        <position position="81"/>
    </location>
</feature>
<proteinExistence type="predicted"/>
<accession>A0A392S460</accession>
<comment type="caution">
    <text evidence="1">The sequence shown here is derived from an EMBL/GenBank/DDBJ whole genome shotgun (WGS) entry which is preliminary data.</text>
</comment>
<dbReference type="AlphaFoldDB" id="A0A392S460"/>
<evidence type="ECO:0000313" key="2">
    <source>
        <dbReference type="Proteomes" id="UP000265520"/>
    </source>
</evidence>
<sequence>MRLKQNLEKNVVAFWDYESCPVPNEVDTSGLQSIFLSSLEMGNFTENISVEVFGVMDNVAFDEIQAVLRTGIFRVTGDVTR</sequence>
<evidence type="ECO:0008006" key="3">
    <source>
        <dbReference type="Google" id="ProtNLM"/>
    </source>
</evidence>
<evidence type="ECO:0000313" key="1">
    <source>
        <dbReference type="EMBL" id="MCI43222.1"/>
    </source>
</evidence>
<organism evidence="1 2">
    <name type="scientific">Trifolium medium</name>
    <dbReference type="NCBI Taxonomy" id="97028"/>
    <lineage>
        <taxon>Eukaryota</taxon>
        <taxon>Viridiplantae</taxon>
        <taxon>Streptophyta</taxon>
        <taxon>Embryophyta</taxon>
        <taxon>Tracheophyta</taxon>
        <taxon>Spermatophyta</taxon>
        <taxon>Magnoliopsida</taxon>
        <taxon>eudicotyledons</taxon>
        <taxon>Gunneridae</taxon>
        <taxon>Pentapetalae</taxon>
        <taxon>rosids</taxon>
        <taxon>fabids</taxon>
        <taxon>Fabales</taxon>
        <taxon>Fabaceae</taxon>
        <taxon>Papilionoideae</taxon>
        <taxon>50 kb inversion clade</taxon>
        <taxon>NPAAA clade</taxon>
        <taxon>Hologalegina</taxon>
        <taxon>IRL clade</taxon>
        <taxon>Trifolieae</taxon>
        <taxon>Trifolium</taxon>
    </lineage>
</organism>
<protein>
    <recommendedName>
        <fullName evidence="3">NYN domain-containing protein</fullName>
    </recommendedName>
</protein>
<reference evidence="1 2" key="1">
    <citation type="journal article" date="2018" name="Front. Plant Sci.">
        <title>Red Clover (Trifolium pratense) and Zigzag Clover (T. medium) - A Picture of Genomic Similarities and Differences.</title>
        <authorList>
            <person name="Dluhosova J."/>
            <person name="Istvanek J."/>
            <person name="Nedelnik J."/>
            <person name="Repkova J."/>
        </authorList>
    </citation>
    <scope>NUCLEOTIDE SEQUENCE [LARGE SCALE GENOMIC DNA]</scope>
    <source>
        <strain evidence="2">cv. 10/8</strain>
        <tissue evidence="1">Leaf</tissue>
    </source>
</reference>
<name>A0A392S460_9FABA</name>
<dbReference type="EMBL" id="LXQA010314454">
    <property type="protein sequence ID" value="MCI43222.1"/>
    <property type="molecule type" value="Genomic_DNA"/>
</dbReference>
<dbReference type="Proteomes" id="UP000265520">
    <property type="component" value="Unassembled WGS sequence"/>
</dbReference>
<keyword evidence="2" id="KW-1185">Reference proteome</keyword>